<dbReference type="EMBL" id="JARXHW010000001">
    <property type="protein sequence ID" value="MDQ8205955.1"/>
    <property type="molecule type" value="Genomic_DNA"/>
</dbReference>
<evidence type="ECO:0000313" key="1">
    <source>
        <dbReference type="EMBL" id="MDQ8205955.1"/>
    </source>
</evidence>
<keyword evidence="2" id="KW-1185">Reference proteome</keyword>
<evidence type="ECO:0008006" key="3">
    <source>
        <dbReference type="Google" id="ProtNLM"/>
    </source>
</evidence>
<reference evidence="1 2" key="1">
    <citation type="submission" date="2023-04" db="EMBL/GenBank/DDBJ databases">
        <title>A novel bacteria isolated from coastal sediment.</title>
        <authorList>
            <person name="Liu X.-J."/>
            <person name="Du Z.-J."/>
        </authorList>
    </citation>
    <scope>NUCLEOTIDE SEQUENCE [LARGE SCALE GENOMIC DNA]</scope>
    <source>
        <strain evidence="1 2">SDUM461003</strain>
    </source>
</reference>
<dbReference type="Proteomes" id="UP001225316">
    <property type="component" value="Unassembled WGS sequence"/>
</dbReference>
<dbReference type="InterPro" id="IPR029063">
    <property type="entry name" value="SAM-dependent_MTases_sf"/>
</dbReference>
<accession>A0ABU1AS36</accession>
<proteinExistence type="predicted"/>
<dbReference type="SUPFAM" id="SSF53335">
    <property type="entry name" value="S-adenosyl-L-methionine-dependent methyltransferases"/>
    <property type="match status" value="1"/>
</dbReference>
<protein>
    <recommendedName>
        <fullName evidence="3">Methyltransferase</fullName>
    </recommendedName>
</protein>
<name>A0ABU1AS36_9BACT</name>
<evidence type="ECO:0000313" key="2">
    <source>
        <dbReference type="Proteomes" id="UP001225316"/>
    </source>
</evidence>
<comment type="caution">
    <text evidence="1">The sequence shown here is derived from an EMBL/GenBank/DDBJ whole genome shotgun (WGS) entry which is preliminary data.</text>
</comment>
<organism evidence="1 2">
    <name type="scientific">Thalassobacterium maritimum</name>
    <dbReference type="NCBI Taxonomy" id="3041265"/>
    <lineage>
        <taxon>Bacteria</taxon>
        <taxon>Pseudomonadati</taxon>
        <taxon>Verrucomicrobiota</taxon>
        <taxon>Opitutia</taxon>
        <taxon>Puniceicoccales</taxon>
        <taxon>Coraliomargaritaceae</taxon>
        <taxon>Thalassobacterium</taxon>
    </lineage>
</organism>
<sequence>MPEPFAALIHDADQRWHTFWAQKLNKRYPRYVASEPAQVYAALKYVRDHGIALGDRFVEWGSGFGVATSLAAQLGYEATGIELEAGLVEIAESLANAHHTGAEFIHTSYIPEGYISYEHIGGTDIVPDDSFGHQSGPARYEEMDIGLDEVDVFFVYPWPGEQEMMLKLFESVASEDAILIAYYGDQEICIYRAQ</sequence>
<gene>
    <name evidence="1" type="ORF">QEH52_00410</name>
</gene>
<dbReference type="Gene3D" id="3.40.50.150">
    <property type="entry name" value="Vaccinia Virus protein VP39"/>
    <property type="match status" value="1"/>
</dbReference>
<dbReference type="RefSeq" id="WP_308947918.1">
    <property type="nucleotide sequence ID" value="NZ_JARXHW010000001.1"/>
</dbReference>